<evidence type="ECO:0000313" key="2">
    <source>
        <dbReference type="Proteomes" id="UP000479692"/>
    </source>
</evidence>
<name>A0A7C9LFU1_9GAMM</name>
<sequence length="61" mass="6763">MAGFFLGGVNDEVQYEEPFVVVWGRRHQVGASARRIEGHIAPQELKLRNVAFNATSAAHQV</sequence>
<protein>
    <submittedName>
        <fullName evidence="1">Uncharacterized protein</fullName>
    </submittedName>
</protein>
<gene>
    <name evidence="1" type="ORF">GN331_00675</name>
</gene>
<accession>A0A7C9LFU1</accession>
<organism evidence="1 2">
    <name type="scientific">Noviluteimonas gilva</name>
    <dbReference type="NCBI Taxonomy" id="2682097"/>
    <lineage>
        <taxon>Bacteria</taxon>
        <taxon>Pseudomonadati</taxon>
        <taxon>Pseudomonadota</taxon>
        <taxon>Gammaproteobacteria</taxon>
        <taxon>Lysobacterales</taxon>
        <taxon>Lysobacteraceae</taxon>
        <taxon>Noviluteimonas</taxon>
    </lineage>
</organism>
<dbReference type="AlphaFoldDB" id="A0A7C9LFU1"/>
<reference evidence="1 2" key="1">
    <citation type="submission" date="2019-12" db="EMBL/GenBank/DDBJ databases">
        <authorList>
            <person name="Xu J."/>
        </authorList>
    </citation>
    <scope>NUCLEOTIDE SEQUENCE [LARGE SCALE GENOMIC DNA]</scope>
    <source>
        <strain evidence="1 2">HX-5-24</strain>
    </source>
</reference>
<keyword evidence="2" id="KW-1185">Reference proteome</keyword>
<evidence type="ECO:0000313" key="1">
    <source>
        <dbReference type="EMBL" id="MUV12720.1"/>
    </source>
</evidence>
<dbReference type="Proteomes" id="UP000479692">
    <property type="component" value="Unassembled WGS sequence"/>
</dbReference>
<proteinExistence type="predicted"/>
<comment type="caution">
    <text evidence="1">The sequence shown here is derived from an EMBL/GenBank/DDBJ whole genome shotgun (WGS) entry which is preliminary data.</text>
</comment>
<dbReference type="RefSeq" id="WP_156639479.1">
    <property type="nucleotide sequence ID" value="NZ_WOXT01000001.1"/>
</dbReference>
<dbReference type="EMBL" id="WOXT01000001">
    <property type="protein sequence ID" value="MUV12720.1"/>
    <property type="molecule type" value="Genomic_DNA"/>
</dbReference>